<dbReference type="Proteomes" id="UP001595683">
    <property type="component" value="Unassembled WGS sequence"/>
</dbReference>
<dbReference type="RefSeq" id="WP_191323490.1">
    <property type="nucleotide sequence ID" value="NZ_BMZP01000004.1"/>
</dbReference>
<feature type="region of interest" description="Disordered" evidence="1">
    <location>
        <begin position="1"/>
        <end position="55"/>
    </location>
</feature>
<name>A0ABV7V534_9SPHN</name>
<proteinExistence type="predicted"/>
<comment type="caution">
    <text evidence="2">The sequence shown here is derived from an EMBL/GenBank/DDBJ whole genome shotgun (WGS) entry which is preliminary data.</text>
</comment>
<evidence type="ECO:0000313" key="3">
    <source>
        <dbReference type="Proteomes" id="UP001595683"/>
    </source>
</evidence>
<dbReference type="EMBL" id="JBHRYE010000022">
    <property type="protein sequence ID" value="MFC3672549.1"/>
    <property type="molecule type" value="Genomic_DNA"/>
</dbReference>
<reference evidence="3" key="1">
    <citation type="journal article" date="2019" name="Int. J. Syst. Evol. Microbiol.">
        <title>The Global Catalogue of Microorganisms (GCM) 10K type strain sequencing project: providing services to taxonomists for standard genome sequencing and annotation.</title>
        <authorList>
            <consortium name="The Broad Institute Genomics Platform"/>
            <consortium name="The Broad Institute Genome Sequencing Center for Infectious Disease"/>
            <person name="Wu L."/>
            <person name="Ma J."/>
        </authorList>
    </citation>
    <scope>NUCLEOTIDE SEQUENCE [LARGE SCALE GENOMIC DNA]</scope>
    <source>
        <strain evidence="3">KCTC 42224</strain>
    </source>
</reference>
<evidence type="ECO:0000256" key="1">
    <source>
        <dbReference type="SAM" id="MobiDB-lite"/>
    </source>
</evidence>
<sequence>MKTGYRVSERGYPDALPNDGLKRDRRRPGAPDFQRVGQDRFRGHPILEGATGGLEAKPPALSAGWGFHPPAMSRGTRAALWVSPNSP</sequence>
<keyword evidence="3" id="KW-1185">Reference proteome</keyword>
<evidence type="ECO:0000313" key="2">
    <source>
        <dbReference type="EMBL" id="MFC3672549.1"/>
    </source>
</evidence>
<protein>
    <submittedName>
        <fullName evidence="2">Uncharacterized protein</fullName>
    </submittedName>
</protein>
<organism evidence="2 3">
    <name type="scientific">Novosphingobium pokkalii</name>
    <dbReference type="NCBI Taxonomy" id="1770194"/>
    <lineage>
        <taxon>Bacteria</taxon>
        <taxon>Pseudomonadati</taxon>
        <taxon>Pseudomonadota</taxon>
        <taxon>Alphaproteobacteria</taxon>
        <taxon>Sphingomonadales</taxon>
        <taxon>Sphingomonadaceae</taxon>
        <taxon>Novosphingobium</taxon>
    </lineage>
</organism>
<gene>
    <name evidence="2" type="ORF">ACFOOT_14085</name>
</gene>
<accession>A0ABV7V534</accession>